<feature type="signal peptide" evidence="1">
    <location>
        <begin position="1"/>
        <end position="24"/>
    </location>
</feature>
<reference evidence="2 3" key="1">
    <citation type="submission" date="2019-02" db="EMBL/GenBank/DDBJ databases">
        <title>Deep-cultivation of Planctomycetes and their phenomic and genomic characterization uncovers novel biology.</title>
        <authorList>
            <person name="Wiegand S."/>
            <person name="Jogler M."/>
            <person name="Boedeker C."/>
            <person name="Pinto D."/>
            <person name="Vollmers J."/>
            <person name="Rivas-Marin E."/>
            <person name="Kohn T."/>
            <person name="Peeters S.H."/>
            <person name="Heuer A."/>
            <person name="Rast P."/>
            <person name="Oberbeckmann S."/>
            <person name="Bunk B."/>
            <person name="Jeske O."/>
            <person name="Meyerdierks A."/>
            <person name="Storesund J.E."/>
            <person name="Kallscheuer N."/>
            <person name="Luecker S."/>
            <person name="Lage O.M."/>
            <person name="Pohl T."/>
            <person name="Merkel B.J."/>
            <person name="Hornburger P."/>
            <person name="Mueller R.-W."/>
            <person name="Bruemmer F."/>
            <person name="Labrenz M."/>
            <person name="Spormann A.M."/>
            <person name="Op Den Camp H."/>
            <person name="Overmann J."/>
            <person name="Amann R."/>
            <person name="Jetten M.S.M."/>
            <person name="Mascher T."/>
            <person name="Medema M.H."/>
            <person name="Devos D.P."/>
            <person name="Kaster A.-K."/>
            <person name="Ovreas L."/>
            <person name="Rohde M."/>
            <person name="Galperin M.Y."/>
            <person name="Jogler C."/>
        </authorList>
    </citation>
    <scope>NUCLEOTIDE SEQUENCE [LARGE SCALE GENOMIC DNA]</scope>
    <source>
        <strain evidence="2 3">Pla100</strain>
    </source>
</reference>
<dbReference type="Proteomes" id="UP000316213">
    <property type="component" value="Unassembled WGS sequence"/>
</dbReference>
<evidence type="ECO:0000313" key="3">
    <source>
        <dbReference type="Proteomes" id="UP000316213"/>
    </source>
</evidence>
<accession>A0A5C5ZXV2</accession>
<dbReference type="RefSeq" id="WP_146580081.1">
    <property type="nucleotide sequence ID" value="NZ_SJPM01000011.1"/>
</dbReference>
<name>A0A5C5ZXV2_9BACT</name>
<keyword evidence="3" id="KW-1185">Reference proteome</keyword>
<feature type="chain" id="PRO_5022951654" evidence="1">
    <location>
        <begin position="25"/>
        <end position="242"/>
    </location>
</feature>
<sequence precursor="true">MKLLLASLVGSFALIVTCSTSASAQDARSLYLAADQYRDAIVHFEDEANRVRTIDRFSLRLIDRLEDQTSDLRSATRRVSDLSRVLYEFNEVQSLHQRVPEAVFASGCPIIRAALGPCWNEAEVAYRLLANEVRLLQTYAYRSGYRGDFGRPDCVHPFSSSPLNSPTFPNAYAPVPRVAPVPTLPPQASLRSPTPPAYVVPGSRFSNSRPLPPSPHDRFQSNGTDLGNAILGSLLSRVARGL</sequence>
<proteinExistence type="predicted"/>
<dbReference type="EMBL" id="SJPM01000011">
    <property type="protein sequence ID" value="TWT92482.1"/>
    <property type="molecule type" value="Genomic_DNA"/>
</dbReference>
<comment type="caution">
    <text evidence="2">The sequence shown here is derived from an EMBL/GenBank/DDBJ whole genome shotgun (WGS) entry which is preliminary data.</text>
</comment>
<dbReference type="OrthoDB" id="292392at2"/>
<keyword evidence="1" id="KW-0732">Signal</keyword>
<protein>
    <submittedName>
        <fullName evidence="2">Uncharacterized protein</fullName>
    </submittedName>
</protein>
<dbReference type="AlphaFoldDB" id="A0A5C5ZXV2"/>
<organism evidence="2 3">
    <name type="scientific">Neorhodopirellula pilleata</name>
    <dbReference type="NCBI Taxonomy" id="2714738"/>
    <lineage>
        <taxon>Bacteria</taxon>
        <taxon>Pseudomonadati</taxon>
        <taxon>Planctomycetota</taxon>
        <taxon>Planctomycetia</taxon>
        <taxon>Pirellulales</taxon>
        <taxon>Pirellulaceae</taxon>
        <taxon>Neorhodopirellula</taxon>
    </lineage>
</organism>
<evidence type="ECO:0000256" key="1">
    <source>
        <dbReference type="SAM" id="SignalP"/>
    </source>
</evidence>
<gene>
    <name evidence="2" type="ORF">Pla100_45000</name>
</gene>
<evidence type="ECO:0000313" key="2">
    <source>
        <dbReference type="EMBL" id="TWT92482.1"/>
    </source>
</evidence>